<evidence type="ECO:0000313" key="3">
    <source>
        <dbReference type="EMBL" id="EFC40478.1"/>
    </source>
</evidence>
<dbReference type="GeneID" id="8854849"/>
<evidence type="ECO:0000259" key="2">
    <source>
        <dbReference type="Pfam" id="PF23197"/>
    </source>
</evidence>
<evidence type="ECO:0000256" key="1">
    <source>
        <dbReference type="SAM" id="MobiDB-lite"/>
    </source>
</evidence>
<dbReference type="SUPFAM" id="SSF52058">
    <property type="entry name" value="L domain-like"/>
    <property type="match status" value="1"/>
</dbReference>
<keyword evidence="4" id="KW-1185">Reference proteome</keyword>
<dbReference type="EMBL" id="GG738892">
    <property type="protein sequence ID" value="EFC40478.1"/>
    <property type="molecule type" value="Genomic_DNA"/>
</dbReference>
<dbReference type="RefSeq" id="XP_002673222.1">
    <property type="nucleotide sequence ID" value="XM_002673176.1"/>
</dbReference>
<dbReference type="InterPro" id="IPR032675">
    <property type="entry name" value="LRR_dom_sf"/>
</dbReference>
<dbReference type="InterPro" id="IPR056284">
    <property type="entry name" value="AIR9-like_A9"/>
</dbReference>
<feature type="domain" description="AIR9-like A9" evidence="2">
    <location>
        <begin position="713"/>
        <end position="807"/>
    </location>
</feature>
<feature type="region of interest" description="Disordered" evidence="1">
    <location>
        <begin position="1"/>
        <end position="27"/>
    </location>
</feature>
<evidence type="ECO:0000313" key="4">
    <source>
        <dbReference type="Proteomes" id="UP000006671"/>
    </source>
</evidence>
<feature type="domain" description="AIR9-like A9" evidence="2">
    <location>
        <begin position="532"/>
        <end position="604"/>
    </location>
</feature>
<feature type="domain" description="AIR9-like A9" evidence="2">
    <location>
        <begin position="1133"/>
        <end position="1205"/>
    </location>
</feature>
<proteinExistence type="predicted"/>
<feature type="domain" description="AIR9-like A9" evidence="2">
    <location>
        <begin position="423"/>
        <end position="508"/>
    </location>
</feature>
<dbReference type="eggNOG" id="KOG0531">
    <property type="taxonomic scope" value="Eukaryota"/>
</dbReference>
<dbReference type="OrthoDB" id="275495at2759"/>
<accession>D2VRK8</accession>
<reference evidence="3 4" key="1">
    <citation type="journal article" date="2010" name="Cell">
        <title>The genome of Naegleria gruberi illuminates early eukaryotic versatility.</title>
        <authorList>
            <person name="Fritz-Laylin L.K."/>
            <person name="Prochnik S.E."/>
            <person name="Ginger M.L."/>
            <person name="Dacks J.B."/>
            <person name="Carpenter M.L."/>
            <person name="Field M.C."/>
            <person name="Kuo A."/>
            <person name="Paredez A."/>
            <person name="Chapman J."/>
            <person name="Pham J."/>
            <person name="Shu S."/>
            <person name="Neupane R."/>
            <person name="Cipriano M."/>
            <person name="Mancuso J."/>
            <person name="Tu H."/>
            <person name="Salamov A."/>
            <person name="Lindquist E."/>
            <person name="Shapiro H."/>
            <person name="Lucas S."/>
            <person name="Grigoriev I.V."/>
            <person name="Cande W.Z."/>
            <person name="Fulton C."/>
            <person name="Rokhsar D.S."/>
            <person name="Dawson S.C."/>
        </authorList>
    </citation>
    <scope>NUCLEOTIDE SEQUENCE [LARGE SCALE GENOMIC DNA]</scope>
    <source>
        <strain evidence="3 4">NEG-M</strain>
    </source>
</reference>
<dbReference type="STRING" id="5762.D2VRK8"/>
<feature type="domain" description="AIR9-like A9" evidence="2">
    <location>
        <begin position="1022"/>
        <end position="1106"/>
    </location>
</feature>
<dbReference type="PANTHER" id="PTHR31149">
    <property type="entry name" value="EXPRESSED PROTEIN"/>
    <property type="match status" value="1"/>
</dbReference>
<dbReference type="PANTHER" id="PTHR31149:SF11">
    <property type="entry name" value="187-KDA MICROTUBULE-ASSOCIATED PROTEIN AIR9"/>
    <property type="match status" value="1"/>
</dbReference>
<sequence length="1462" mass="162216">MPPTIAPQGSKKMPESPMKKKALSSQPKKVETVKKLNISNTELGTFDFNELFGYEYLYARNGDLPKTLNIQVEFPLLRVLDLSSNNIENLSFLSYMPVLKHLFLTHNKITSLMSMPNLKELESLILGNNSISEWDGPALPKLRAFSAPNNRIKNFQNVKSFEELDSLDLSDNPIVEINKFKEIAIALFSKLRSLNRELLSDETLENAANYRGTISESVLLGLLIPYEEEFEEFEKLKAFSKDWLLDAQRQISKGTPFHLLNYCFDCQNPVEEEEVRFFPVFKVDTNQDYSVEALGMGFLEIDVPEGKWSKIVFEKNEHLASFDVVAEEKLTLLVPVGPHSFYFANESGRSEVISADVNQVPSEGSSFKIEIVWYNGAVGTCYIAVFDDISTTLGASLVFKQHTNKLISFEDTTGEVLAGKPYCSSLDIIGTVMEGETIEATSSFKGGIEGESRFEWRLVIDPSENIEDAPIVGTGKSYKIACSDYSKYLVLSYTPVRNDGVEGISISKVSSQVESKKPSIFDIVLSEKFEQDQPSSVSYSFTGGIEGECTFQWLVEEDGVFKLLNGAISKDIIPGEDQVGKRLKCVATPVNTDGKIGDTVEVISNVVAPAPPAFVDVSVESEKFAENDSITVHTTYYGGFEGNSEFEFFRVDENGEEKIEHANGKKYQINLSDIRKEIKIVCTPVRSDGIKGESVEVKTPKIEPDIPRISEPTIEGVLTIGALLKVHYKYEGGTEGLTIINWYRSCQLPTEIINSGSLPPVEEISFDQMVAEQTPKYTVQKEDIGCMFKVEITPVRDDMAKGEKVVAFTSTFVDLPVPKIENVKIRYEGREEGAELSDGCTLLGESQYSSITEESLREHKWHIIDGTSGECVDSSIDTNALVVDETMFNKKFRYLCRSTDNLGQQTLWTGSDLSPLVIPSKPYIESISLMGQLVEEGNIHVKDVKGKGFDMVYTTCEWYRVSGDQEEKVTSGINYHISLEDIGCRLKLVLTPKRTSPYTHIIGKPFEQITEEVQPAKPEGTCKLVGSFVEGETIKSEFTYSGGFEGESRFILSVVAEGRESEVVAEGVLGAELVSYCCRTQDIGKQILLEFFPTRQDGVVGEKVSFKSAKVEGALPCIKSLQFKQAKNDQVTPLEDGVLQAESVYYGGIEGSSMKRWRRLDGSKSEVVAIDIMQYSVTTKDIGKVIQLEYLPIRNDGVKGKEAYIRSNPVQAHNPSIKNVVVTGNSIVGGKLSVSGEYYGGIEGKSIIQWLISFSGVNGPFVPLSQFDNSSAIENDGKGSSVVLSHKCLMGFIKAQYIPVRNDNVKGTAVESNVVEVGLDKSIKEKLIHAISQSTIIEFCEGSVIEVSSKHLAYGDQKPSNKEKWTGEQLPVAFVAPNSVEVSFKKKGNVKFTSKEALYLYFLVQAFQLFSTDTSASLFGEPFSTAWKKGKNIPEEFKNITVNVPSDFSTRDDVKIVMFLLK</sequence>
<protein>
    <submittedName>
        <fullName evidence="3">Leucine rich repeat protein</fullName>
    </submittedName>
</protein>
<dbReference type="KEGG" id="ngr:NAEGRDRAFT_80982"/>
<organism evidence="4">
    <name type="scientific">Naegleria gruberi</name>
    <name type="common">Amoeba</name>
    <dbReference type="NCBI Taxonomy" id="5762"/>
    <lineage>
        <taxon>Eukaryota</taxon>
        <taxon>Discoba</taxon>
        <taxon>Heterolobosea</taxon>
        <taxon>Tetramitia</taxon>
        <taxon>Eutetramitia</taxon>
        <taxon>Vahlkampfiidae</taxon>
        <taxon>Naegleria</taxon>
    </lineage>
</organism>
<gene>
    <name evidence="3" type="ORF">NAEGRDRAFT_80982</name>
</gene>
<name>D2VRK8_NAEGR</name>
<dbReference type="PROSITE" id="PS51450">
    <property type="entry name" value="LRR"/>
    <property type="match status" value="3"/>
</dbReference>
<dbReference type="VEuPathDB" id="AmoebaDB:NAEGRDRAFT_80982"/>
<dbReference type="InParanoid" id="D2VRK8"/>
<dbReference type="Proteomes" id="UP000006671">
    <property type="component" value="Unassembled WGS sequence"/>
</dbReference>
<feature type="domain" description="AIR9-like A9" evidence="2">
    <location>
        <begin position="623"/>
        <end position="697"/>
    </location>
</feature>
<dbReference type="Pfam" id="PF23197">
    <property type="entry name" value="IG_AIR9"/>
    <property type="match status" value="7"/>
</dbReference>
<dbReference type="OMA" id="TIFRWIL"/>
<dbReference type="InterPro" id="IPR001611">
    <property type="entry name" value="Leu-rich_rpt"/>
</dbReference>
<feature type="domain" description="AIR9-like A9" evidence="2">
    <location>
        <begin position="1216"/>
        <end position="1310"/>
    </location>
</feature>
<dbReference type="Gene3D" id="3.80.10.10">
    <property type="entry name" value="Ribonuclease Inhibitor"/>
    <property type="match status" value="1"/>
</dbReference>